<evidence type="ECO:0000313" key="11">
    <source>
        <dbReference type="EMBL" id="RVW53389.1"/>
    </source>
</evidence>
<feature type="transmembrane region" description="Helical" evidence="9">
    <location>
        <begin position="377"/>
        <end position="400"/>
    </location>
</feature>
<dbReference type="Proteomes" id="UP000288805">
    <property type="component" value="Unassembled WGS sequence"/>
</dbReference>
<evidence type="ECO:0000256" key="4">
    <source>
        <dbReference type="ARBA" id="ARBA00022475"/>
    </source>
</evidence>
<feature type="domain" description="Major facilitator superfamily (MFS) profile" evidence="10">
    <location>
        <begin position="48"/>
        <end position="466"/>
    </location>
</feature>
<feature type="transmembrane region" description="Helical" evidence="9">
    <location>
        <begin position="143"/>
        <end position="160"/>
    </location>
</feature>
<evidence type="ECO:0000256" key="8">
    <source>
        <dbReference type="ARBA" id="ARBA00023136"/>
    </source>
</evidence>
<keyword evidence="5 11" id="KW-0762">Sugar transport</keyword>
<dbReference type="SUPFAM" id="SSF103473">
    <property type="entry name" value="MFS general substrate transporter"/>
    <property type="match status" value="1"/>
</dbReference>
<feature type="transmembrane region" description="Helical" evidence="9">
    <location>
        <begin position="277"/>
        <end position="296"/>
    </location>
</feature>
<keyword evidence="7 9" id="KW-1133">Transmembrane helix</keyword>
<feature type="transmembrane region" description="Helical" evidence="9">
    <location>
        <begin position="113"/>
        <end position="131"/>
    </location>
</feature>
<dbReference type="PROSITE" id="PS00216">
    <property type="entry name" value="SUGAR_TRANSPORT_1"/>
    <property type="match status" value="1"/>
</dbReference>
<dbReference type="CDD" id="cd17358">
    <property type="entry name" value="MFS_GLUT6_8_Class3_like"/>
    <property type="match status" value="1"/>
</dbReference>
<comment type="similarity">
    <text evidence="2">Belongs to the major facilitator superfamily. Sugar transporter (TC 2.A.1.1) family.</text>
</comment>
<keyword evidence="4" id="KW-1003">Cell membrane</keyword>
<dbReference type="Gene3D" id="1.20.1250.20">
    <property type="entry name" value="MFS general substrate transporter like domains"/>
    <property type="match status" value="1"/>
</dbReference>
<evidence type="ECO:0000256" key="3">
    <source>
        <dbReference type="ARBA" id="ARBA00022448"/>
    </source>
</evidence>
<feature type="transmembrane region" description="Helical" evidence="9">
    <location>
        <begin position="84"/>
        <end position="101"/>
    </location>
</feature>
<comment type="caution">
    <text evidence="11">The sequence shown here is derived from an EMBL/GenBank/DDBJ whole genome shotgun (WGS) entry which is preliminary data.</text>
</comment>
<proteinExistence type="inferred from homology"/>
<reference evidence="11 12" key="1">
    <citation type="journal article" date="2018" name="PLoS Genet.">
        <title>Population sequencing reveals clonal diversity and ancestral inbreeding in the grapevine cultivar Chardonnay.</title>
        <authorList>
            <person name="Roach M.J."/>
            <person name="Johnson D.L."/>
            <person name="Bohlmann J."/>
            <person name="van Vuuren H.J."/>
            <person name="Jones S.J."/>
            <person name="Pretorius I.S."/>
            <person name="Schmidt S.A."/>
            <person name="Borneman A.R."/>
        </authorList>
    </citation>
    <scope>NUCLEOTIDE SEQUENCE [LARGE SCALE GENOMIC DNA]</scope>
    <source>
        <strain evidence="12">cv. Chardonnay</strain>
        <tissue evidence="11">Leaf</tissue>
    </source>
</reference>
<dbReference type="InterPro" id="IPR044775">
    <property type="entry name" value="MFS_ERD6/Tret1-like"/>
</dbReference>
<evidence type="ECO:0000256" key="5">
    <source>
        <dbReference type="ARBA" id="ARBA00022597"/>
    </source>
</evidence>
<evidence type="ECO:0000259" key="10">
    <source>
        <dbReference type="PROSITE" id="PS50850"/>
    </source>
</evidence>
<dbReference type="AlphaFoldDB" id="A0A438F059"/>
<keyword evidence="3" id="KW-0813">Transport</keyword>
<keyword evidence="8 9" id="KW-0472">Membrane</keyword>
<dbReference type="InterPro" id="IPR020846">
    <property type="entry name" value="MFS_dom"/>
</dbReference>
<evidence type="ECO:0000256" key="1">
    <source>
        <dbReference type="ARBA" id="ARBA00004651"/>
    </source>
</evidence>
<dbReference type="PANTHER" id="PTHR48021:SF48">
    <property type="entry name" value="MAJOR FACILITATOR SUPERFAMILY (MFS) PROFILE DOMAIN-CONTAINING PROTEIN"/>
    <property type="match status" value="1"/>
</dbReference>
<evidence type="ECO:0000256" key="6">
    <source>
        <dbReference type="ARBA" id="ARBA00022692"/>
    </source>
</evidence>
<dbReference type="EMBL" id="QGNW01001147">
    <property type="protein sequence ID" value="RVW53389.1"/>
    <property type="molecule type" value="Genomic_DNA"/>
</dbReference>
<comment type="subcellular location">
    <subcellularLocation>
        <location evidence="1">Cell membrane</location>
        <topology evidence="1">Multi-pass membrane protein</topology>
    </subcellularLocation>
</comment>
<protein>
    <submittedName>
        <fullName evidence="11">Sugar transporter ERD6-like 18</fullName>
    </submittedName>
</protein>
<dbReference type="InterPro" id="IPR050549">
    <property type="entry name" value="MFS_Trehalose_Transporter"/>
</dbReference>
<gene>
    <name evidence="11" type="primary">SFP2_1</name>
    <name evidence="11" type="ORF">CK203_084972</name>
</gene>
<feature type="transmembrane region" description="Helical" evidence="9">
    <location>
        <begin position="172"/>
        <end position="190"/>
    </location>
</feature>
<feature type="transmembrane region" description="Helical" evidence="9">
    <location>
        <begin position="343"/>
        <end position="365"/>
    </location>
</feature>
<dbReference type="PANTHER" id="PTHR48021">
    <property type="match status" value="1"/>
</dbReference>
<keyword evidence="6 9" id="KW-0812">Transmembrane</keyword>
<dbReference type="Pfam" id="PF00083">
    <property type="entry name" value="Sugar_tr"/>
    <property type="match status" value="1"/>
</dbReference>
<evidence type="ECO:0000256" key="2">
    <source>
        <dbReference type="ARBA" id="ARBA00010992"/>
    </source>
</evidence>
<name>A0A438F059_VITVI</name>
<feature type="transmembrane region" description="Helical" evidence="9">
    <location>
        <begin position="316"/>
        <end position="336"/>
    </location>
</feature>
<evidence type="ECO:0000256" key="9">
    <source>
        <dbReference type="SAM" id="Phobius"/>
    </source>
</evidence>
<feature type="transmembrane region" description="Helical" evidence="9">
    <location>
        <begin position="196"/>
        <end position="217"/>
    </location>
</feature>
<dbReference type="InterPro" id="IPR005828">
    <property type="entry name" value="MFS_sugar_transport-like"/>
</dbReference>
<dbReference type="GO" id="GO:0005886">
    <property type="term" value="C:plasma membrane"/>
    <property type="evidence" value="ECO:0007669"/>
    <property type="project" value="UniProtKB-SubCell"/>
</dbReference>
<dbReference type="PRINTS" id="PR00171">
    <property type="entry name" value="SUGRTRNSPORT"/>
</dbReference>
<evidence type="ECO:0000313" key="12">
    <source>
        <dbReference type="Proteomes" id="UP000288805"/>
    </source>
</evidence>
<dbReference type="FunFam" id="1.20.1250.20:FF:000218">
    <property type="entry name" value="facilitated trehalose transporter Tret1"/>
    <property type="match status" value="1"/>
</dbReference>
<dbReference type="InterPro" id="IPR005829">
    <property type="entry name" value="Sugar_transporter_CS"/>
</dbReference>
<sequence>MERRNNEEVLVTSSLLVDQENATNYYHCIVPGGVDGGSSSVTAAVIFSTVVVVCGTFNTGCAAGYSSPAESGIVEDLGLSVAEYSVFGSLWTAGGIVGALISGRTADLIGRRGAMWFADIFCIMGWLLIAFAKDYWWLDFGRLAIGFAVGLISYVAAVYISEIAPRNIRGGFTSAGSLMMCCGFSMFYFVGTVVSWRTLAMIGAVPCVLQAVGLFFVPESPRWLAKVGREKELEAALWRLRGVRADIALEAADIMEHTKTFQQFPKATILELFRMRYAHSLIVGVGLMVLTQFSGVTAVQCFTSSILESADFSTTFGSRAIAILQIPVMAVSVVLIDKSGRRPLLMVSAAGMGLSSLLIGFSFLMQDMNQLKEVTPIVVLIGLLTYSATYSLGMAGLPWLIMAEIYPINIKGVAGSPSDLLQLVLFLDMKALGAFRGLTASGTFFFYSIISGSTVLFTAKLLFDHQSNPRLRRVLWNPWQRCPDRASGHTIGKRRNIGYAIVRMELIRIALRAPCHPARGSLHLAHADGPPYDIAHSTRGGIPCADILHPDISQPDGRGGRFNFSGYTYPDLLIALTRRVFLSVYSAAVLS</sequence>
<accession>A0A438F059</accession>
<dbReference type="PROSITE" id="PS50850">
    <property type="entry name" value="MFS"/>
    <property type="match status" value="1"/>
</dbReference>
<dbReference type="InterPro" id="IPR036259">
    <property type="entry name" value="MFS_trans_sf"/>
</dbReference>
<organism evidence="11 12">
    <name type="scientific">Vitis vinifera</name>
    <name type="common">Grape</name>
    <dbReference type="NCBI Taxonomy" id="29760"/>
    <lineage>
        <taxon>Eukaryota</taxon>
        <taxon>Viridiplantae</taxon>
        <taxon>Streptophyta</taxon>
        <taxon>Embryophyta</taxon>
        <taxon>Tracheophyta</taxon>
        <taxon>Spermatophyta</taxon>
        <taxon>Magnoliopsida</taxon>
        <taxon>eudicotyledons</taxon>
        <taxon>Gunneridae</taxon>
        <taxon>Pentapetalae</taxon>
        <taxon>rosids</taxon>
        <taxon>Vitales</taxon>
        <taxon>Vitaceae</taxon>
        <taxon>Viteae</taxon>
        <taxon>Vitis</taxon>
    </lineage>
</organism>
<dbReference type="InterPro" id="IPR003663">
    <property type="entry name" value="Sugar/inositol_transpt"/>
</dbReference>
<dbReference type="GO" id="GO:0051119">
    <property type="term" value="F:sugar transmembrane transporter activity"/>
    <property type="evidence" value="ECO:0007669"/>
    <property type="project" value="InterPro"/>
</dbReference>
<feature type="transmembrane region" description="Helical" evidence="9">
    <location>
        <begin position="444"/>
        <end position="463"/>
    </location>
</feature>
<evidence type="ECO:0000256" key="7">
    <source>
        <dbReference type="ARBA" id="ARBA00022989"/>
    </source>
</evidence>